<dbReference type="OrthoDB" id="2082317at2"/>
<feature type="transmembrane region" description="Helical" evidence="1">
    <location>
        <begin position="65"/>
        <end position="84"/>
    </location>
</feature>
<accession>A0A1C0TWP9</accession>
<proteinExistence type="predicted"/>
<name>A0A1C0TWP9_9GAMM</name>
<feature type="transmembrane region" description="Helical" evidence="1">
    <location>
        <begin position="122"/>
        <end position="143"/>
    </location>
</feature>
<gene>
    <name evidence="2" type="ORF">A7985_06900</name>
</gene>
<evidence type="ECO:0000313" key="3">
    <source>
        <dbReference type="Proteomes" id="UP000093366"/>
    </source>
</evidence>
<feature type="transmembrane region" description="Helical" evidence="1">
    <location>
        <begin position="6"/>
        <end position="33"/>
    </location>
</feature>
<keyword evidence="1" id="KW-1133">Transmembrane helix</keyword>
<feature type="transmembrane region" description="Helical" evidence="1">
    <location>
        <begin position="155"/>
        <end position="179"/>
    </location>
</feature>
<dbReference type="Proteomes" id="UP000093366">
    <property type="component" value="Unassembled WGS sequence"/>
</dbReference>
<evidence type="ECO:0000256" key="1">
    <source>
        <dbReference type="SAM" id="Phobius"/>
    </source>
</evidence>
<dbReference type="RefSeq" id="WP_065789678.1">
    <property type="nucleotide sequence ID" value="NZ_MAUJ01000001.1"/>
</dbReference>
<reference evidence="3" key="1">
    <citation type="submission" date="2016-07" db="EMBL/GenBank/DDBJ databases">
        <authorList>
            <person name="Florea S."/>
            <person name="Webb J.S."/>
            <person name="Jaromczyk J."/>
            <person name="Schardl C.L."/>
        </authorList>
    </citation>
    <scope>NUCLEOTIDE SEQUENCE [LARGE SCALE GENOMIC DNA]</scope>
    <source>
        <strain evidence="3">IPB1</strain>
    </source>
</reference>
<evidence type="ECO:0000313" key="2">
    <source>
        <dbReference type="EMBL" id="OCQ23664.1"/>
    </source>
</evidence>
<dbReference type="AlphaFoldDB" id="A0A1C0TWP9"/>
<keyword evidence="1" id="KW-0812">Transmembrane</keyword>
<keyword evidence="1" id="KW-0472">Membrane</keyword>
<comment type="caution">
    <text evidence="2">The sequence shown here is derived from an EMBL/GenBank/DDBJ whole genome shotgun (WGS) entry which is preliminary data.</text>
</comment>
<dbReference type="EMBL" id="MAUJ01000001">
    <property type="protein sequence ID" value="OCQ23664.1"/>
    <property type="molecule type" value="Genomic_DNA"/>
</dbReference>
<organism evidence="2 3">
    <name type="scientific">Pseudoalteromonas luteoviolacea</name>
    <dbReference type="NCBI Taxonomy" id="43657"/>
    <lineage>
        <taxon>Bacteria</taxon>
        <taxon>Pseudomonadati</taxon>
        <taxon>Pseudomonadota</taxon>
        <taxon>Gammaproteobacteria</taxon>
        <taxon>Alteromonadales</taxon>
        <taxon>Pseudoalteromonadaceae</taxon>
        <taxon>Pseudoalteromonas</taxon>
    </lineage>
</organism>
<feature type="transmembrane region" description="Helical" evidence="1">
    <location>
        <begin position="40"/>
        <end position="59"/>
    </location>
</feature>
<sequence length="185" mass="21064">MLFDINVVYILILGCEIAFWALLFCGFSVRYLLNKKRLSFYILASVPLVDLMLLAFVIFDLNDGQSATFAHGLATAYIGFTIAFGQKLIAWADRVFANKVMGTDITNTVLTGWGAVIDDFKLWARCIFAVAIMYVLLILITGFVNDPSKTQALEIWFKIPFFTVFFWFIFGPLWSLVFFKRTSKS</sequence>
<protein>
    <submittedName>
        <fullName evidence="2">Uncharacterized protein</fullName>
    </submittedName>
</protein>